<feature type="signal peptide" evidence="1">
    <location>
        <begin position="1"/>
        <end position="19"/>
    </location>
</feature>
<reference evidence="3" key="1">
    <citation type="submission" date="2015-06" db="EMBL/GenBank/DDBJ databases">
        <title>Expansion of signal transduction pathways in fungi by whole-genome duplication.</title>
        <authorList>
            <consortium name="DOE Joint Genome Institute"/>
            <person name="Corrochano L.M."/>
            <person name="Kuo A."/>
            <person name="Marcet-Houben M."/>
            <person name="Polaino S."/>
            <person name="Salamov A."/>
            <person name="Villalobos J.M."/>
            <person name="Alvarez M.I."/>
            <person name="Avalos J."/>
            <person name="Benito E.P."/>
            <person name="Benoit I."/>
            <person name="Burger G."/>
            <person name="Camino L.P."/>
            <person name="Canovas D."/>
            <person name="Cerda-Olmedo E."/>
            <person name="Cheng J.-F."/>
            <person name="Dominguez A."/>
            <person name="Elias M."/>
            <person name="Eslava A.P."/>
            <person name="Glaser F."/>
            <person name="Grimwood J."/>
            <person name="Gutierrez G."/>
            <person name="Heitman J."/>
            <person name="Henrissat B."/>
            <person name="Iturriaga E.A."/>
            <person name="Lang B.F."/>
            <person name="Lavin J.L."/>
            <person name="Lee S."/>
            <person name="Li W."/>
            <person name="Lindquist E."/>
            <person name="Lopez-Garcia S."/>
            <person name="Luque E.M."/>
            <person name="Marcos A.T."/>
            <person name="Martin J."/>
            <person name="McCluskey K."/>
            <person name="Medina H.R."/>
            <person name="Miralles-Duran A."/>
            <person name="Miyazaki A."/>
            <person name="Munoz-Torres E."/>
            <person name="Oguiza J.A."/>
            <person name="Ohm R."/>
            <person name="Olmedo M."/>
            <person name="Orejas M."/>
            <person name="Ortiz-Castellanos L."/>
            <person name="Pisabarro A.G."/>
            <person name="Rodriguez-Romero J."/>
            <person name="Ruiz-Herrera J."/>
            <person name="Ruiz-Vazquez R."/>
            <person name="Sanz C."/>
            <person name="Schackwitz W."/>
            <person name="Schmutz J."/>
            <person name="Shahriari M."/>
            <person name="Shelest E."/>
            <person name="Silva-Franco F."/>
            <person name="Soanes D."/>
            <person name="Syed K."/>
            <person name="Tagua V.G."/>
            <person name="Talbot N.J."/>
            <person name="Thon M."/>
            <person name="De vries R.P."/>
            <person name="Wiebenga A."/>
            <person name="Yadav J.S."/>
            <person name="Braun E.L."/>
            <person name="Baker S."/>
            <person name="Garre V."/>
            <person name="Horwitz B."/>
            <person name="Torres-Martinez S."/>
            <person name="Idnurm A."/>
            <person name="Herrera-Estrella A."/>
            <person name="Gabaldon T."/>
            <person name="Grigoriev I.V."/>
        </authorList>
    </citation>
    <scope>NUCLEOTIDE SEQUENCE [LARGE SCALE GENOMIC DNA]</scope>
    <source>
        <strain evidence="3">NRRL 1555(-)</strain>
    </source>
</reference>
<protein>
    <submittedName>
        <fullName evidence="2">Uncharacterized protein</fullName>
    </submittedName>
</protein>
<proteinExistence type="predicted"/>
<dbReference type="InParanoid" id="A0A162USI5"/>
<sequence>MHFNTLTGLVLTFVSLCSATHFIEPGRFTVWETGSTVEIKLAKGYASTGSVHLSNNGGFLPKNLGYVVKDTAFEGHTVYKFKVWDELPEDKTYQLSFNPGTESGNATNAISPLFTIKKPCGKGKRDI</sequence>
<dbReference type="AlphaFoldDB" id="A0A162USI5"/>
<name>A0A162USI5_PHYB8</name>
<dbReference type="OrthoDB" id="2267768at2759"/>
<dbReference type="EMBL" id="KV440974">
    <property type="protein sequence ID" value="OAD77603.1"/>
    <property type="molecule type" value="Genomic_DNA"/>
</dbReference>
<gene>
    <name evidence="2" type="ORF">PHYBLDRAFT_60732</name>
</gene>
<dbReference type="VEuPathDB" id="FungiDB:PHYBLDRAFT_60732"/>
<evidence type="ECO:0000313" key="2">
    <source>
        <dbReference type="EMBL" id="OAD77603.1"/>
    </source>
</evidence>
<keyword evidence="1" id="KW-0732">Signal</keyword>
<dbReference type="GeneID" id="29001593"/>
<evidence type="ECO:0000313" key="3">
    <source>
        <dbReference type="Proteomes" id="UP000077315"/>
    </source>
</evidence>
<evidence type="ECO:0000256" key="1">
    <source>
        <dbReference type="SAM" id="SignalP"/>
    </source>
</evidence>
<organism evidence="2 3">
    <name type="scientific">Phycomyces blakesleeanus (strain ATCC 8743b / DSM 1359 / FGSC 10004 / NBRC 33097 / NRRL 1555)</name>
    <dbReference type="NCBI Taxonomy" id="763407"/>
    <lineage>
        <taxon>Eukaryota</taxon>
        <taxon>Fungi</taxon>
        <taxon>Fungi incertae sedis</taxon>
        <taxon>Mucoromycota</taxon>
        <taxon>Mucoromycotina</taxon>
        <taxon>Mucoromycetes</taxon>
        <taxon>Mucorales</taxon>
        <taxon>Phycomycetaceae</taxon>
        <taxon>Phycomyces</taxon>
    </lineage>
</organism>
<accession>A0A162USI5</accession>
<feature type="chain" id="PRO_5007840408" evidence="1">
    <location>
        <begin position="20"/>
        <end position="127"/>
    </location>
</feature>
<dbReference type="RefSeq" id="XP_018295643.1">
    <property type="nucleotide sequence ID" value="XM_018440687.1"/>
</dbReference>
<keyword evidence="3" id="KW-1185">Reference proteome</keyword>
<dbReference type="Proteomes" id="UP000077315">
    <property type="component" value="Unassembled WGS sequence"/>
</dbReference>